<sequence length="411" mass="45344">MFRQKITSYDLRLDQSCIFMPEARNSAAAPSITGSFNVAFPPGVRIKSIKVKLKGMLHVPRDGFMIAEDRVQSTCEHKQVLASSKTLGSFPMPEGQYEFPFDVPLPRKFLETVTGVKHNYHSYKVEATVAFRYRRNLVVSKPIRIYHDSDLEANYLTSDFSPTVGGNFDQKLQYSVSMPSHYIPFGSRFPVDCQFTALSKDVKLLAVTVKVAEKHFIRLDATAAQSARDNIYSITSLKNHTIFTERFEVAAGHANDSQGDSAAATEWCISKLACLPPSFDSCSQTTATKRIKISHRLVVSAEFQDATGKVFTETAKSIPFCIYMTPSVIGQDGSICNKTIHDIREPPPLYGDHIRHPKLLGSTGDGDGDGDGATCAHTDLVPAWNDCHDLNALGPAPCYDTLEHPAPAYIA</sequence>
<dbReference type="EMBL" id="KZ825016">
    <property type="protein sequence ID" value="RAH64306.1"/>
    <property type="molecule type" value="Genomic_DNA"/>
</dbReference>
<accession>A0ACD1GSK4</accession>
<organism evidence="1 2">
    <name type="scientific">Aspergillus aculeatinus CBS 121060</name>
    <dbReference type="NCBI Taxonomy" id="1448322"/>
    <lineage>
        <taxon>Eukaryota</taxon>
        <taxon>Fungi</taxon>
        <taxon>Dikarya</taxon>
        <taxon>Ascomycota</taxon>
        <taxon>Pezizomycotina</taxon>
        <taxon>Eurotiomycetes</taxon>
        <taxon>Eurotiomycetidae</taxon>
        <taxon>Eurotiales</taxon>
        <taxon>Aspergillaceae</taxon>
        <taxon>Aspergillus</taxon>
        <taxon>Aspergillus subgen. Circumdati</taxon>
    </lineage>
</organism>
<evidence type="ECO:0000313" key="1">
    <source>
        <dbReference type="EMBL" id="RAH64306.1"/>
    </source>
</evidence>
<reference evidence="1" key="1">
    <citation type="submission" date="2018-02" db="EMBL/GenBank/DDBJ databases">
        <title>The genomes of Aspergillus section Nigri reveals drivers in fungal speciation.</title>
        <authorList>
            <consortium name="DOE Joint Genome Institute"/>
            <person name="Vesth T.C."/>
            <person name="Nybo J."/>
            <person name="Theobald S."/>
            <person name="Brandl J."/>
            <person name="Frisvad J.C."/>
            <person name="Nielsen K.F."/>
            <person name="Lyhne E.K."/>
            <person name="Kogle M.E."/>
            <person name="Kuo A."/>
            <person name="Riley R."/>
            <person name="Clum A."/>
            <person name="Nolan M."/>
            <person name="Lipzen A."/>
            <person name="Salamov A."/>
            <person name="Henrissat B."/>
            <person name="Wiebenga A."/>
            <person name="De vries R.P."/>
            <person name="Grigoriev I.V."/>
            <person name="Mortensen U.H."/>
            <person name="Andersen M.R."/>
            <person name="Baker S.E."/>
        </authorList>
    </citation>
    <scope>NUCLEOTIDE SEQUENCE</scope>
    <source>
        <strain evidence="1">CBS 121060</strain>
    </source>
</reference>
<name>A0ACD1GSK4_9EURO</name>
<gene>
    <name evidence="1" type="ORF">BO66DRAFT_475914</name>
</gene>
<dbReference type="Proteomes" id="UP000249661">
    <property type="component" value="Unassembled WGS sequence"/>
</dbReference>
<proteinExistence type="predicted"/>
<evidence type="ECO:0000313" key="2">
    <source>
        <dbReference type="Proteomes" id="UP000249661"/>
    </source>
</evidence>
<keyword evidence="2" id="KW-1185">Reference proteome</keyword>
<protein>
    <submittedName>
        <fullName evidence="1">Uncharacterized protein</fullName>
    </submittedName>
</protein>